<name>A0A9Q8WBY7_9PEZI</name>
<dbReference type="GeneID" id="73337632"/>
<dbReference type="Proteomes" id="UP000830671">
    <property type="component" value="Chromosome 2"/>
</dbReference>
<keyword evidence="3" id="KW-1185">Reference proteome</keyword>
<feature type="compositionally biased region" description="Basic residues" evidence="1">
    <location>
        <begin position="175"/>
        <end position="184"/>
    </location>
</feature>
<organism evidence="2 3">
    <name type="scientific">Colletotrichum lupini</name>
    <dbReference type="NCBI Taxonomy" id="145971"/>
    <lineage>
        <taxon>Eukaryota</taxon>
        <taxon>Fungi</taxon>
        <taxon>Dikarya</taxon>
        <taxon>Ascomycota</taxon>
        <taxon>Pezizomycotina</taxon>
        <taxon>Sordariomycetes</taxon>
        <taxon>Hypocreomycetidae</taxon>
        <taxon>Glomerellales</taxon>
        <taxon>Glomerellaceae</taxon>
        <taxon>Colletotrichum</taxon>
        <taxon>Colletotrichum acutatum species complex</taxon>
    </lineage>
</organism>
<dbReference type="RefSeq" id="XP_049139765.1">
    <property type="nucleotide sequence ID" value="XM_049282622.1"/>
</dbReference>
<feature type="region of interest" description="Disordered" evidence="1">
    <location>
        <begin position="1150"/>
        <end position="1193"/>
    </location>
</feature>
<dbReference type="KEGG" id="clup:CLUP02_03602"/>
<proteinExistence type="predicted"/>
<feature type="region of interest" description="Disordered" evidence="1">
    <location>
        <begin position="171"/>
        <end position="219"/>
    </location>
</feature>
<dbReference type="EMBL" id="CP019474">
    <property type="protein sequence ID" value="UQC78128.1"/>
    <property type="molecule type" value="Genomic_DNA"/>
</dbReference>
<accession>A0A9Q8WBY7</accession>
<dbReference type="AlphaFoldDB" id="A0A9Q8WBY7"/>
<gene>
    <name evidence="2" type="ORF">CLUP02_03602</name>
</gene>
<evidence type="ECO:0000313" key="3">
    <source>
        <dbReference type="Proteomes" id="UP000830671"/>
    </source>
</evidence>
<evidence type="ECO:0000313" key="2">
    <source>
        <dbReference type="EMBL" id="UQC78128.1"/>
    </source>
</evidence>
<reference evidence="2" key="1">
    <citation type="journal article" date="2021" name="Mol. Plant Microbe Interact.">
        <title>Complete Genome Sequence of the Plant-Pathogenic Fungus Colletotrichum lupini.</title>
        <authorList>
            <person name="Baroncelli R."/>
            <person name="Pensec F."/>
            <person name="Da Lio D."/>
            <person name="Boufleur T."/>
            <person name="Vicente I."/>
            <person name="Sarrocco S."/>
            <person name="Picot A."/>
            <person name="Baraldi E."/>
            <person name="Sukno S."/>
            <person name="Thon M."/>
            <person name="Le Floch G."/>
        </authorList>
    </citation>
    <scope>NUCLEOTIDE SEQUENCE</scope>
    <source>
        <strain evidence="2">IMI 504893</strain>
    </source>
</reference>
<evidence type="ECO:0000256" key="1">
    <source>
        <dbReference type="SAM" id="MobiDB-lite"/>
    </source>
</evidence>
<protein>
    <submittedName>
        <fullName evidence="2">Uncharacterized protein</fullName>
    </submittedName>
</protein>
<sequence length="1256" mass="140999">MRRNGRQDRPFSVTLRCGSWLLPAARILHFSKFVAVVWTVEPSYIRYRRYLFQSSSLLDAASSFKLSQRLFTHPPVFRVLLHKKQKEQPTVPMSSSLLKRSPAVERTVGLFDVGRGNCRRRDRFTSGVAQDISINSDLAKRFLLQIQDLRIPPVLHPSFCGGSWVLSLAPTTKKAEKRKSRHGTTRHEIPLQQSVPSPSIYDDGLPRTQLPPDFDGVQPGSRARLCPDGDTGLHQSWIRVTHSKPPGPIKPSWLSLLAEATKNQEYRRISSEHIMTFKVVVLKNAYSQYRKEGITEEGAAEEGVGDQGGTRLPFSRNFRNNSGSGPEVAAAAGSDRVVRVGRHQFTPCCQVVKPVLPNGTLRRNCEKRILWPSSSEQSFSCPPYDVGIPIQQKAWTLEQLLDYCFVSSSVLRRLSPANFQRASGAPGLSIGLEPPNREAIVLCLRDDQAATVAPLLSHMIPGSEILSLRVASANPTDPRHANITRQISINRECRSTRQPNSDAHRFNRSIFGTADWTTVEEFRFGKRGANTTNLFTSLQTNNHGCVPDRAAFRNVLLECIAFCFCGTWANSTKIASAMLAGIGTSIVQTFDVPLPGTHTDLLYPAQIRLLDVLCHWPPAKRFNRPQLSNCLTVLRFITEHDDMEELNRGKVSGHAGPWKMIHLAISFQSGGFHEPGDDLSYSRCRIGGWQQVSTRHTKHISASPRLFLCNRACGGALRDPNLLRNRWIGSDDVETYILIWQYHAKPRRKWSNHMLACSAEMSGAAFISIHQHKQEGFAPSEVPWHARLPTSIHDEVVAMSVRSPFLRGHGHSRQSASTSYRWSSKKRVWFPPIRRLSTTSNMHTYRSREAHESLLLLPIYGPLVDDATRNAMRWEGGILDVAEAYLVSLRRRSSVDAWYANVVQIGMANLVFDLLPMKITGLSISRPYSTSRYVSVDEHAEEVKWWDGMAVSHTASLRRWAEAIHVQRTHQGNAMLRCTSARCIPFEWTRLKLKTQDLKLRSIPLRSPLLSRPSSGVHCGSKQGLQGWMRIGMLHHCIIIPVVSIHQHERDLFSSQKREINALVPCHGLVSSGNELASCKTKYLRYLPSLWQAWSYIHPLILGRCLNQAQSISQHLHFPFIHLLDISSSFLASQTSSSSSTFMLIVPDSRPSIPPCDTRDAEQGNGTSATRSDSEKSPDVSSPPNHLAVETEQRLKPRPIPILASDIPTNASPILSSWRFTSRPFSPLVSCYTPLTDPTCLHAYRVLRDTQRLICS</sequence>